<evidence type="ECO:0000259" key="1">
    <source>
        <dbReference type="PROSITE" id="PS50915"/>
    </source>
</evidence>
<dbReference type="OrthoDB" id="9973045at2759"/>
<evidence type="ECO:0000313" key="3">
    <source>
        <dbReference type="Proteomes" id="UP000708208"/>
    </source>
</evidence>
<gene>
    <name evidence="2" type="ORF">AFUS01_LOCUS6336</name>
</gene>
<evidence type="ECO:0000313" key="2">
    <source>
        <dbReference type="EMBL" id="CAG7716849.1"/>
    </source>
</evidence>
<dbReference type="InterPro" id="IPR001064">
    <property type="entry name" value="Beta/gamma_crystallin"/>
</dbReference>
<feature type="domain" description="Beta/gamma crystallin 'Greek key'" evidence="1">
    <location>
        <begin position="143"/>
        <end position="189"/>
    </location>
</feature>
<protein>
    <recommendedName>
        <fullName evidence="1">Beta/gamma crystallin 'Greek key' domain-containing protein</fullName>
    </recommendedName>
</protein>
<dbReference type="Proteomes" id="UP000708208">
    <property type="component" value="Unassembled WGS sequence"/>
</dbReference>
<reference evidence="2" key="1">
    <citation type="submission" date="2021-06" db="EMBL/GenBank/DDBJ databases">
        <authorList>
            <person name="Hodson N. C."/>
            <person name="Mongue J. A."/>
            <person name="Jaron S. K."/>
        </authorList>
    </citation>
    <scope>NUCLEOTIDE SEQUENCE</scope>
</reference>
<feature type="non-terminal residue" evidence="2">
    <location>
        <position position="1"/>
    </location>
</feature>
<keyword evidence="3" id="KW-1185">Reference proteome</keyword>
<accession>A0A8J2JLW7</accession>
<dbReference type="PROSITE" id="PS50915">
    <property type="entry name" value="CRYSTALLIN_BETA_GAMMA"/>
    <property type="match status" value="1"/>
</dbReference>
<comment type="caution">
    <text evidence="2">The sequence shown here is derived from an EMBL/GenBank/DDBJ whole genome shotgun (WGS) entry which is preliminary data.</text>
</comment>
<dbReference type="AlphaFoldDB" id="A0A8J2JLW7"/>
<sequence>VEVKGNYWTLKSAREAEEKALETSTVENDTGNEVLSLGRKMQNRKQFCHSNSERSDSEERETLATTTSCLCYNRNKEFSKIHFRVLQTILLFRVWSPHGIFCILNRDLVSSWGDSESPDETESSEKINVRFRRIAVFGKGKSGYVEVFEHDDFKGVKLTLQNDPQRCINFHRSNISNFNDHITSVKLNGNCLDIYSGVGCVGQHLVLNSRTDCLKHLGNCQWNDRISSLKFCATILPEVYQKPKGSQGDLCIDSCENNGKYYFSCHLSNGSKDYCSPRPGMDYFGNAHNQHLSSDIQSKHQV</sequence>
<name>A0A8J2JLW7_9HEXA</name>
<proteinExistence type="predicted"/>
<dbReference type="EMBL" id="CAJVCH010041648">
    <property type="protein sequence ID" value="CAG7716849.1"/>
    <property type="molecule type" value="Genomic_DNA"/>
</dbReference>
<organism evidence="2 3">
    <name type="scientific">Allacma fusca</name>
    <dbReference type="NCBI Taxonomy" id="39272"/>
    <lineage>
        <taxon>Eukaryota</taxon>
        <taxon>Metazoa</taxon>
        <taxon>Ecdysozoa</taxon>
        <taxon>Arthropoda</taxon>
        <taxon>Hexapoda</taxon>
        <taxon>Collembola</taxon>
        <taxon>Symphypleona</taxon>
        <taxon>Sminthuridae</taxon>
        <taxon>Allacma</taxon>
    </lineage>
</organism>